<dbReference type="STRING" id="643562.Daes_2155"/>
<organism evidence="3 4">
    <name type="scientific">Pseudodesulfovibrio aespoeensis (strain ATCC 700646 / DSM 10631 / Aspo-2)</name>
    <name type="common">Desulfovibrio aespoeensis</name>
    <dbReference type="NCBI Taxonomy" id="643562"/>
    <lineage>
        <taxon>Bacteria</taxon>
        <taxon>Pseudomonadati</taxon>
        <taxon>Thermodesulfobacteriota</taxon>
        <taxon>Desulfovibrionia</taxon>
        <taxon>Desulfovibrionales</taxon>
        <taxon>Desulfovibrionaceae</taxon>
    </lineage>
</organism>
<evidence type="ECO:0000313" key="4">
    <source>
        <dbReference type="Proteomes" id="UP000002191"/>
    </source>
</evidence>
<dbReference type="KEGG" id="das:Daes_2155"/>
<dbReference type="Proteomes" id="UP000002191">
    <property type="component" value="Chromosome"/>
</dbReference>
<keyword evidence="1" id="KW-0732">Signal</keyword>
<reference evidence="4" key="1">
    <citation type="submission" date="2010-12" db="EMBL/GenBank/DDBJ databases">
        <title>Complete sequence of Desulfovibrio aespoeensis Aspo-2.</title>
        <authorList>
            <consortium name="US DOE Joint Genome Institute"/>
            <person name="Lucas S."/>
            <person name="Copeland A."/>
            <person name="Lapidus A."/>
            <person name="Cheng J.-F."/>
            <person name="Goodwin L."/>
            <person name="Pitluck S."/>
            <person name="Chertkov O."/>
            <person name="Misra M."/>
            <person name="Detter J.C."/>
            <person name="Han C."/>
            <person name="Tapia R."/>
            <person name="Land M."/>
            <person name="Hauser L."/>
            <person name="Kyrpides N."/>
            <person name="Ivanova N."/>
            <person name="Ovchinnikova G."/>
            <person name="Pedersen K."/>
            <person name="Jagevall S."/>
            <person name="Hazen T."/>
            <person name="Woyke T."/>
        </authorList>
    </citation>
    <scope>NUCLEOTIDE SEQUENCE [LARGE SCALE GENOMIC DNA]</scope>
    <source>
        <strain evidence="4">ATCC 700646 / DSM 10631 / Aspo-2</strain>
    </source>
</reference>
<dbReference type="HOGENOM" id="CLU_1092921_0_0_7"/>
<feature type="signal peptide" evidence="1">
    <location>
        <begin position="1"/>
        <end position="20"/>
    </location>
</feature>
<reference evidence="3 4" key="2">
    <citation type="journal article" date="2014" name="Genome Announc.">
        <title>Complete Genome Sequence of the Subsurface, Mesophilic Sulfate-Reducing Bacterium Desulfovibrio aespoeensis Aspo-2.</title>
        <authorList>
            <person name="Pedersen K."/>
            <person name="Bengtsson A."/>
            <person name="Edlund J."/>
            <person name="Rabe L."/>
            <person name="Hazen T."/>
            <person name="Chakraborty R."/>
            <person name="Goodwin L."/>
            <person name="Shapiro N."/>
        </authorList>
    </citation>
    <scope>NUCLEOTIDE SEQUENCE [LARGE SCALE GENOMIC DNA]</scope>
    <source>
        <strain evidence="4">ATCC 700646 / DSM 10631 / Aspo-2</strain>
    </source>
</reference>
<dbReference type="SUPFAM" id="SSF53850">
    <property type="entry name" value="Periplasmic binding protein-like II"/>
    <property type="match status" value="1"/>
</dbReference>
<proteinExistence type="predicted"/>
<feature type="chain" id="PRO_5003213676" evidence="1">
    <location>
        <begin position="21"/>
        <end position="254"/>
    </location>
</feature>
<evidence type="ECO:0000256" key="1">
    <source>
        <dbReference type="SAM" id="SignalP"/>
    </source>
</evidence>
<gene>
    <name evidence="3" type="ordered locus">Daes_2155</name>
</gene>
<dbReference type="eggNOG" id="COG0834">
    <property type="taxonomic scope" value="Bacteria"/>
</dbReference>
<evidence type="ECO:0000313" key="3">
    <source>
        <dbReference type="EMBL" id="ADU63161.1"/>
    </source>
</evidence>
<dbReference type="AlphaFoldDB" id="E6VSR7"/>
<dbReference type="InterPro" id="IPR001638">
    <property type="entry name" value="Solute-binding_3/MltF_N"/>
</dbReference>
<dbReference type="Pfam" id="PF00497">
    <property type="entry name" value="SBP_bac_3"/>
    <property type="match status" value="1"/>
</dbReference>
<accession>E6VSR7</accession>
<name>E6VSR7_PSEA9</name>
<evidence type="ECO:0000259" key="2">
    <source>
        <dbReference type="Pfam" id="PF00497"/>
    </source>
</evidence>
<sequence precursor="true">MSFRLMLGLFLCLCLTLAPVADIGAGDGGQVRLLVCHLEFPPYYFTNSLGEPDGFLLRKTDAVLRAAGIEPVYQSMPAKRILELLHSKDPVCSIGWFKTPHRESFAKFSKPIYRNQPLCALALKENVFKLEGRDSLAQILADETIVLGVLEGYSLGADVDDLIARARPGMKRVNGDYPQLVRMLAMERFTCILVAPEEVESLLQMTRLDRDLFTCKGLVDVPTGNARHLMYSMGVPDRIVARIDELLAAMDENQ</sequence>
<dbReference type="Gene3D" id="3.40.190.10">
    <property type="entry name" value="Periplasmic binding protein-like II"/>
    <property type="match status" value="2"/>
</dbReference>
<feature type="domain" description="Solute-binding protein family 3/N-terminal" evidence="2">
    <location>
        <begin position="39"/>
        <end position="166"/>
    </location>
</feature>
<keyword evidence="4" id="KW-1185">Reference proteome</keyword>
<dbReference type="EMBL" id="CP002431">
    <property type="protein sequence ID" value="ADU63161.1"/>
    <property type="molecule type" value="Genomic_DNA"/>
</dbReference>
<protein>
    <submittedName>
        <fullName evidence="3">Extracellular solute-binding protein family 3</fullName>
    </submittedName>
</protein>